<feature type="signal peptide" evidence="2">
    <location>
        <begin position="1"/>
        <end position="24"/>
    </location>
</feature>
<dbReference type="InterPro" id="IPR036680">
    <property type="entry name" value="SPOR-like_sf"/>
</dbReference>
<dbReference type="Proteomes" id="UP000583556">
    <property type="component" value="Unassembled WGS sequence"/>
</dbReference>
<dbReference type="InterPro" id="IPR036908">
    <property type="entry name" value="RlpA-like_sf"/>
</dbReference>
<keyword evidence="2" id="KW-0732">Signal</keyword>
<name>A0A7Y0GCG6_9SPHN</name>
<dbReference type="PANTHER" id="PTHR34183">
    <property type="entry name" value="ENDOLYTIC PEPTIDOGLYCAN TRANSGLYCOSYLASE RLPA"/>
    <property type="match status" value="1"/>
</dbReference>
<dbReference type="CDD" id="cd22268">
    <property type="entry name" value="DPBB_RlpA-like"/>
    <property type="match status" value="1"/>
</dbReference>
<comment type="caution">
    <text evidence="4">The sequence shown here is derived from an EMBL/GenBank/DDBJ whole genome shotgun (WGS) entry which is preliminary data.</text>
</comment>
<feature type="region of interest" description="Disordered" evidence="1">
    <location>
        <begin position="182"/>
        <end position="256"/>
    </location>
</feature>
<evidence type="ECO:0000259" key="3">
    <source>
        <dbReference type="Pfam" id="PF05036"/>
    </source>
</evidence>
<evidence type="ECO:0000313" key="4">
    <source>
        <dbReference type="EMBL" id="NML95587.1"/>
    </source>
</evidence>
<feature type="domain" description="SPOR" evidence="3">
    <location>
        <begin position="261"/>
        <end position="317"/>
    </location>
</feature>
<dbReference type="InterPro" id="IPR007730">
    <property type="entry name" value="SPOR-like_dom"/>
</dbReference>
<evidence type="ECO:0000256" key="2">
    <source>
        <dbReference type="SAM" id="SignalP"/>
    </source>
</evidence>
<dbReference type="PANTHER" id="PTHR34183:SF8">
    <property type="entry name" value="ENDOLYTIC PEPTIDOGLYCAN TRANSGLYCOSYLASE RLPA-RELATED"/>
    <property type="match status" value="1"/>
</dbReference>
<dbReference type="AlphaFoldDB" id="A0A7Y0GCG6"/>
<dbReference type="Pfam" id="PF05036">
    <property type="entry name" value="SPOR"/>
    <property type="match status" value="1"/>
</dbReference>
<dbReference type="RefSeq" id="WP_169494796.1">
    <property type="nucleotide sequence ID" value="NZ_JABBGM010000011.1"/>
</dbReference>
<gene>
    <name evidence="4" type="ORF">HHL27_18080</name>
</gene>
<dbReference type="GO" id="GO:0042834">
    <property type="term" value="F:peptidoglycan binding"/>
    <property type="evidence" value="ECO:0007669"/>
    <property type="project" value="InterPro"/>
</dbReference>
<proteinExistence type="predicted"/>
<sequence>MRLPANRFAPLLALALLGAAPPPAVDRFGPAGDYPVTVGDPITIDGVTYTPVDTLNYDAVGYAVTAGGAGVAAGHHTLPYPSYVEVTALDSGKTTLVRIDRRGPMTGDALIELTPMARAQLGLAEGSRAAVRVRRVNPPENERALLRTGQEVPPRMDTPPGLLAALKRKLGIVPVAPLAAAPSAPVLPPPPQVSTPKNPVATVKPALPRPVVRPRPATTAKPAVSEAAVQPVTQPAPASTAEPRKPAQKSSEQTTVKSARFVQVGAFSTRDRAEAAARQVGGSVSAAGKLWRVRIAASSTTDAQAALAKAKRAGYADARVLIDR</sequence>
<organism evidence="4 5">
    <name type="scientific">Novosphingobium olei</name>
    <dbReference type="NCBI Taxonomy" id="2728851"/>
    <lineage>
        <taxon>Bacteria</taxon>
        <taxon>Pseudomonadati</taxon>
        <taxon>Pseudomonadota</taxon>
        <taxon>Alphaproteobacteria</taxon>
        <taxon>Sphingomonadales</taxon>
        <taxon>Sphingomonadaceae</taxon>
        <taxon>Novosphingobium</taxon>
    </lineage>
</organism>
<reference evidence="4 5" key="1">
    <citation type="submission" date="2020-04" db="EMBL/GenBank/DDBJ databases">
        <title>Novosphingobium sp. TW-4 isolated from soil.</title>
        <authorList>
            <person name="Dahal R.H."/>
            <person name="Chaudhary D.K."/>
        </authorList>
    </citation>
    <scope>NUCLEOTIDE SEQUENCE [LARGE SCALE GENOMIC DNA]</scope>
    <source>
        <strain evidence="4 5">TW-4</strain>
    </source>
</reference>
<dbReference type="Gene3D" id="3.30.70.1070">
    <property type="entry name" value="Sporulation related repeat"/>
    <property type="match status" value="1"/>
</dbReference>
<dbReference type="Gene3D" id="2.40.40.10">
    <property type="entry name" value="RlpA-like domain"/>
    <property type="match status" value="1"/>
</dbReference>
<feature type="chain" id="PRO_5031224401" evidence="2">
    <location>
        <begin position="25"/>
        <end position="324"/>
    </location>
</feature>
<dbReference type="EMBL" id="JABBGM010000011">
    <property type="protein sequence ID" value="NML95587.1"/>
    <property type="molecule type" value="Genomic_DNA"/>
</dbReference>
<feature type="compositionally biased region" description="Low complexity" evidence="1">
    <location>
        <begin position="227"/>
        <end position="238"/>
    </location>
</feature>
<dbReference type="SUPFAM" id="SSF110997">
    <property type="entry name" value="Sporulation related repeat"/>
    <property type="match status" value="1"/>
</dbReference>
<evidence type="ECO:0000256" key="1">
    <source>
        <dbReference type="SAM" id="MobiDB-lite"/>
    </source>
</evidence>
<protein>
    <submittedName>
        <fullName evidence="4">Sporulation protein</fullName>
    </submittedName>
</protein>
<accession>A0A7Y0GCG6</accession>
<evidence type="ECO:0000313" key="5">
    <source>
        <dbReference type="Proteomes" id="UP000583556"/>
    </source>
</evidence>
<keyword evidence="5" id="KW-1185">Reference proteome</keyword>